<protein>
    <submittedName>
        <fullName evidence="1">Uncharacterized protein</fullName>
    </submittedName>
</protein>
<keyword evidence="2" id="KW-1185">Reference proteome</keyword>
<gene>
    <name evidence="1" type="ORF">P3G67_24830</name>
</gene>
<evidence type="ECO:0000313" key="1">
    <source>
        <dbReference type="EMBL" id="MDF3292399.1"/>
    </source>
</evidence>
<accession>A0ABT5ZRE8</accession>
<reference evidence="1 2" key="1">
    <citation type="submission" date="2023-03" db="EMBL/GenBank/DDBJ databases">
        <title>Draft genome sequence of Streptomyces sp. RB6PN23 isolated from peat swamp forest in Thailand.</title>
        <authorList>
            <person name="Klaysubun C."/>
            <person name="Duangmal K."/>
        </authorList>
    </citation>
    <scope>NUCLEOTIDE SEQUENCE [LARGE SCALE GENOMIC DNA]</scope>
    <source>
        <strain evidence="1 2">RB6PN23</strain>
    </source>
</reference>
<dbReference type="Proteomes" id="UP001216579">
    <property type="component" value="Unassembled WGS sequence"/>
</dbReference>
<proteinExistence type="predicted"/>
<name>A0ABT5ZRE8_9ACTN</name>
<dbReference type="RefSeq" id="WP_276095464.1">
    <property type="nucleotide sequence ID" value="NZ_JARJBC010000017.1"/>
</dbReference>
<comment type="caution">
    <text evidence="1">The sequence shown here is derived from an EMBL/GenBank/DDBJ whole genome shotgun (WGS) entry which is preliminary data.</text>
</comment>
<sequence>MPHTPAPSPDQIAQATTTLAQVKDYLRTNPPAADLLPLLAPLLDEDTGVPILLGNILRSAARLIEGQALLPWPVEVRRIIARLRAAAPEVTDCYDLHQDIHRLGALPFDSPLPSASCQ</sequence>
<dbReference type="EMBL" id="JARJBC010000017">
    <property type="protein sequence ID" value="MDF3292399.1"/>
    <property type="molecule type" value="Genomic_DNA"/>
</dbReference>
<organism evidence="1 2">
    <name type="scientific">Streptomyces silvisoli</name>
    <dbReference type="NCBI Taxonomy" id="3034235"/>
    <lineage>
        <taxon>Bacteria</taxon>
        <taxon>Bacillati</taxon>
        <taxon>Actinomycetota</taxon>
        <taxon>Actinomycetes</taxon>
        <taxon>Kitasatosporales</taxon>
        <taxon>Streptomycetaceae</taxon>
        <taxon>Streptomyces</taxon>
    </lineage>
</organism>
<evidence type="ECO:0000313" key="2">
    <source>
        <dbReference type="Proteomes" id="UP001216579"/>
    </source>
</evidence>